<dbReference type="AlphaFoldDB" id="A0A9E2BH85"/>
<sequence length="319" mass="36841">MARPLRIEYENACYHITSRGNERKPIYLEEKDYYKFLDILSQLPQRFGVIIHGYVLMANHYHLLLETPLTNMAKTIHYLNATYSGYFNRKYGRVGHLFQGRYKGILIDKNQYLLAVSRYIHLNPLKSKLSDRPEDYLYSSYSSYIGIRKTDSWLTTEWVLGQFSDDLVNAHAGYQAFVEEGLAKEDNPLKDLKAGFILGGDDFVDKVKNRVGLIRHREIPQSKDLCVTRTYEEILTMVSVMFGVGKEEILIPGERNNFARKVSIYLLRKYTHLKNMEIAQGFGVGYTAVSQVSLRLRKEMEENPSLKSVVQGLEGQLSE</sequence>
<dbReference type="SMART" id="SM01321">
    <property type="entry name" value="Y1_Tnp"/>
    <property type="match status" value="1"/>
</dbReference>
<dbReference type="SUPFAM" id="SSF48295">
    <property type="entry name" value="TrpR-like"/>
    <property type="match status" value="1"/>
</dbReference>
<dbReference type="InterPro" id="IPR002686">
    <property type="entry name" value="Transposase_17"/>
</dbReference>
<dbReference type="GO" id="GO:0005524">
    <property type="term" value="F:ATP binding"/>
    <property type="evidence" value="ECO:0007669"/>
    <property type="project" value="InterPro"/>
</dbReference>
<evidence type="ECO:0000259" key="2">
    <source>
        <dbReference type="SMART" id="SM01321"/>
    </source>
</evidence>
<dbReference type="CDD" id="cd06571">
    <property type="entry name" value="Bac_DnaA_C"/>
    <property type="match status" value="1"/>
</dbReference>
<feature type="domain" description="Transposase IS200-like" evidence="2">
    <location>
        <begin position="9"/>
        <end position="123"/>
    </location>
</feature>
<dbReference type="Proteomes" id="UP000811545">
    <property type="component" value="Unassembled WGS sequence"/>
</dbReference>
<dbReference type="GO" id="GO:0006313">
    <property type="term" value="P:DNA transposition"/>
    <property type="evidence" value="ECO:0007669"/>
    <property type="project" value="InterPro"/>
</dbReference>
<organism evidence="3 4">
    <name type="scientific">Psychracetigena formicireducens</name>
    <dbReference type="NCBI Taxonomy" id="2986056"/>
    <lineage>
        <taxon>Bacteria</taxon>
        <taxon>Bacillati</taxon>
        <taxon>Candidatus Lithacetigenota</taxon>
        <taxon>Candidatus Psychracetigena</taxon>
    </lineage>
</organism>
<dbReference type="GO" id="GO:0043565">
    <property type="term" value="F:sequence-specific DNA binding"/>
    <property type="evidence" value="ECO:0007669"/>
    <property type="project" value="InterPro"/>
</dbReference>
<dbReference type="GO" id="GO:0006270">
    <property type="term" value="P:DNA replication initiation"/>
    <property type="evidence" value="ECO:0007669"/>
    <property type="project" value="InterPro"/>
</dbReference>
<protein>
    <submittedName>
        <fullName evidence="3">Chromosomal replication initiator protein DnaA</fullName>
    </submittedName>
</protein>
<evidence type="ECO:0000259" key="1">
    <source>
        <dbReference type="SMART" id="SM00760"/>
    </source>
</evidence>
<dbReference type="EMBL" id="QLTW01000107">
    <property type="protein sequence ID" value="MBT9145520.1"/>
    <property type="molecule type" value="Genomic_DNA"/>
</dbReference>
<name>A0A9E2BH85_PSYF1</name>
<dbReference type="GO" id="GO:0004803">
    <property type="term" value="F:transposase activity"/>
    <property type="evidence" value="ECO:0007669"/>
    <property type="project" value="InterPro"/>
</dbReference>
<feature type="domain" description="Chromosomal replication initiator DnaA C-terminal" evidence="1">
    <location>
        <begin position="230"/>
        <end position="296"/>
    </location>
</feature>
<reference evidence="3 4" key="1">
    <citation type="journal article" date="2021" name="bioRxiv">
        <title>Unique metabolic strategies in Hadean analogues reveal hints for primordial physiology.</title>
        <authorList>
            <person name="Nobu M.K."/>
            <person name="Nakai R."/>
            <person name="Tamazawa S."/>
            <person name="Mori H."/>
            <person name="Toyoda A."/>
            <person name="Ijiri A."/>
            <person name="Suzuki S."/>
            <person name="Kurokawa K."/>
            <person name="Kamagata Y."/>
            <person name="Tamaki H."/>
        </authorList>
    </citation>
    <scope>NUCLEOTIDE SEQUENCE [LARGE SCALE GENOMIC DNA]</scope>
    <source>
        <strain evidence="3">BS525</strain>
    </source>
</reference>
<comment type="caution">
    <text evidence="3">The sequence shown here is derived from an EMBL/GenBank/DDBJ whole genome shotgun (WGS) entry which is preliminary data.</text>
</comment>
<gene>
    <name evidence="3" type="primary">dnaA_3</name>
    <name evidence="3" type="ORF">DDT42_01392</name>
</gene>
<dbReference type="Gene3D" id="1.10.1750.10">
    <property type="match status" value="1"/>
</dbReference>
<dbReference type="PANTHER" id="PTHR34322:SF2">
    <property type="entry name" value="TRANSPOSASE IS200-LIKE DOMAIN-CONTAINING PROTEIN"/>
    <property type="match status" value="1"/>
</dbReference>
<dbReference type="InterPro" id="IPR013159">
    <property type="entry name" value="DnaA_C"/>
</dbReference>
<evidence type="ECO:0000313" key="3">
    <source>
        <dbReference type="EMBL" id="MBT9145520.1"/>
    </source>
</evidence>
<dbReference type="SUPFAM" id="SSF143422">
    <property type="entry name" value="Transposase IS200-like"/>
    <property type="match status" value="1"/>
</dbReference>
<proteinExistence type="predicted"/>
<evidence type="ECO:0000313" key="4">
    <source>
        <dbReference type="Proteomes" id="UP000811545"/>
    </source>
</evidence>
<dbReference type="Pfam" id="PF01797">
    <property type="entry name" value="Y1_Tnp"/>
    <property type="match status" value="1"/>
</dbReference>
<dbReference type="Gene3D" id="3.30.70.1290">
    <property type="entry name" value="Transposase IS200-like"/>
    <property type="match status" value="1"/>
</dbReference>
<dbReference type="SMART" id="SM00760">
    <property type="entry name" value="Bac_DnaA_C"/>
    <property type="match status" value="1"/>
</dbReference>
<dbReference type="InterPro" id="IPR010921">
    <property type="entry name" value="Trp_repressor/repl_initiator"/>
</dbReference>
<dbReference type="InterPro" id="IPR036515">
    <property type="entry name" value="Transposase_17_sf"/>
</dbReference>
<accession>A0A9E2BH85</accession>
<dbReference type="GO" id="GO:0006275">
    <property type="term" value="P:regulation of DNA replication"/>
    <property type="evidence" value="ECO:0007669"/>
    <property type="project" value="InterPro"/>
</dbReference>
<dbReference type="PANTHER" id="PTHR34322">
    <property type="entry name" value="TRANSPOSASE, Y1_TNP DOMAIN-CONTAINING"/>
    <property type="match status" value="1"/>
</dbReference>